<dbReference type="Gene3D" id="3.40.50.1240">
    <property type="entry name" value="Phosphoglycerate mutase-like"/>
    <property type="match status" value="1"/>
</dbReference>
<proteinExistence type="predicted"/>
<evidence type="ECO:0000313" key="1">
    <source>
        <dbReference type="EMBL" id="SEN00939.1"/>
    </source>
</evidence>
<accession>A0ABY1AEX4</accession>
<dbReference type="CDD" id="cd07067">
    <property type="entry name" value="HP_PGM_like"/>
    <property type="match status" value="1"/>
</dbReference>
<dbReference type="Proteomes" id="UP000182089">
    <property type="component" value="Unassembled WGS sequence"/>
</dbReference>
<reference evidence="1 2" key="1">
    <citation type="submission" date="2016-10" db="EMBL/GenBank/DDBJ databases">
        <authorList>
            <person name="Varghese N."/>
            <person name="Submissions S."/>
        </authorList>
    </citation>
    <scope>NUCLEOTIDE SEQUENCE [LARGE SCALE GENOMIC DNA]</scope>
    <source>
        <strain evidence="1 2">WC1T17</strain>
    </source>
</reference>
<evidence type="ECO:0000313" key="2">
    <source>
        <dbReference type="Proteomes" id="UP000182089"/>
    </source>
</evidence>
<dbReference type="InterPro" id="IPR029033">
    <property type="entry name" value="His_PPase_superfam"/>
</dbReference>
<name>A0ABY1AEX4_9LACO</name>
<dbReference type="SUPFAM" id="SSF53254">
    <property type="entry name" value="Phosphoglycerate mutase-like"/>
    <property type="match status" value="1"/>
</dbReference>
<sequence length="66" mass="7859">MTELGIRQAQLARQYFIQNQIKIDEAYSSTSERAFDTLEIVTDNQIPYQRLKGLKEWNFDRFEGQD</sequence>
<dbReference type="Pfam" id="PF00300">
    <property type="entry name" value="His_Phos_1"/>
    <property type="match status" value="1"/>
</dbReference>
<comment type="caution">
    <text evidence="1">The sequence shown here is derived from an EMBL/GenBank/DDBJ whole genome shotgun (WGS) entry which is preliminary data.</text>
</comment>
<gene>
    <name evidence="1" type="ORF">SAMN05216431_1202</name>
</gene>
<dbReference type="EMBL" id="FOCC01000020">
    <property type="protein sequence ID" value="SEN00939.1"/>
    <property type="molecule type" value="Genomic_DNA"/>
</dbReference>
<organism evidence="1 2">
    <name type="scientific">Ligilactobacillus ruminis</name>
    <dbReference type="NCBI Taxonomy" id="1623"/>
    <lineage>
        <taxon>Bacteria</taxon>
        <taxon>Bacillati</taxon>
        <taxon>Bacillota</taxon>
        <taxon>Bacilli</taxon>
        <taxon>Lactobacillales</taxon>
        <taxon>Lactobacillaceae</taxon>
        <taxon>Ligilactobacillus</taxon>
    </lineage>
</organism>
<protein>
    <submittedName>
        <fullName evidence="1">Probable phosphoglycerate mutase</fullName>
    </submittedName>
</protein>
<dbReference type="InterPro" id="IPR013078">
    <property type="entry name" value="His_Pase_superF_clade-1"/>
</dbReference>